<dbReference type="OrthoDB" id="6354171at2759"/>
<dbReference type="SMART" id="SM00355">
    <property type="entry name" value="ZnF_C2H2"/>
    <property type="match status" value="3"/>
</dbReference>
<evidence type="ECO:0000256" key="3">
    <source>
        <dbReference type="ARBA" id="ARBA00022771"/>
    </source>
</evidence>
<dbReference type="Pfam" id="PF22992">
    <property type="entry name" value="C2CH-4th_BIRD-IDD"/>
    <property type="match status" value="1"/>
</dbReference>
<gene>
    <name evidence="12" type="primary">LOC111274639</name>
</gene>
<reference evidence="12" key="1">
    <citation type="submission" date="2025-08" db="UniProtKB">
        <authorList>
            <consortium name="RefSeq"/>
        </authorList>
    </citation>
    <scope>IDENTIFICATION</scope>
    <source>
        <tissue evidence="12">Fruit stalk</tissue>
    </source>
</reference>
<dbReference type="GO" id="GO:0003677">
    <property type="term" value="F:DNA binding"/>
    <property type="evidence" value="ECO:0007669"/>
    <property type="project" value="UniProtKB-KW"/>
</dbReference>
<dbReference type="InterPro" id="IPR031140">
    <property type="entry name" value="IDD1-16"/>
</dbReference>
<evidence type="ECO:0000256" key="1">
    <source>
        <dbReference type="ARBA" id="ARBA00022723"/>
    </source>
</evidence>
<sequence>MKGLLFHQQQRQVLEENMSNLTSASGEASVSSGNRTEGGTNYPQQYLTTPPPQTQPVKKKRNLPGNPDPDAEVIALSPKTLMATNRFVCEICNKGFQRDQNLQLHRRGHNLPWKLKQRTSKEVRKRVYVCPEPSCVHHDPSRALGDLTGIKKHFSRKHGEKKWKCDKCSKRYAVQSDWKAHSKTCGTREYRCDCGTLFSRRDSFITHRAFCDALAEESARAITGANKLLYPHQPGESAAASHINLQLPQFNPQDIQPFSLKKEQQSFTTLGPEIPPWLATQSMLGAGLGPPQSIDLSSSSLIFSPRLDHQEFTQTHHQDLTLYENTNPNPSLGPSLPPYHPTSVPSPHMSATALLQKAAQMGATMSSKTGSSSAPVTAAVASVMRPHQQSYMSADSAGSNNNTTASFGLNLSSREEVAVGSAFINGLGPFANRKPPNAGDHASGSGASPSLLQDMMNSLSSATGFDSTSFDDIAFGGILKAKKGGNFINESSFSKTTTPTPTTTATRNDHESTGDSNQAEGLTRDFLGLRAFSHSDILNIAGLSNCMNTSHEQHNQSQKPWQG</sequence>
<proteinExistence type="predicted"/>
<evidence type="ECO:0000256" key="6">
    <source>
        <dbReference type="ARBA" id="ARBA00023125"/>
    </source>
</evidence>
<dbReference type="InterPro" id="IPR036236">
    <property type="entry name" value="Znf_C2H2_sf"/>
</dbReference>
<dbReference type="GO" id="GO:0003700">
    <property type="term" value="F:DNA-binding transcription factor activity"/>
    <property type="evidence" value="ECO:0007669"/>
    <property type="project" value="TreeGrafter"/>
</dbReference>
<dbReference type="InterPro" id="IPR013087">
    <property type="entry name" value="Znf_C2H2_type"/>
</dbReference>
<dbReference type="Pfam" id="PF00096">
    <property type="entry name" value="zf-C2H2"/>
    <property type="match status" value="1"/>
</dbReference>
<dbReference type="Pfam" id="PF22996">
    <property type="entry name" value="C2H2-2nd_BIRD-IDD"/>
    <property type="match status" value="1"/>
</dbReference>
<dbReference type="InterPro" id="IPR055186">
    <property type="entry name" value="C2H2-2nd_BIRD-IDD"/>
</dbReference>
<dbReference type="PANTHER" id="PTHR10593:SF236">
    <property type="entry name" value="PROTEIN INDETERMINATE-DOMAIN 11"/>
    <property type="match status" value="1"/>
</dbReference>
<dbReference type="GO" id="GO:0008270">
    <property type="term" value="F:zinc ion binding"/>
    <property type="evidence" value="ECO:0007669"/>
    <property type="project" value="UniProtKB-KW"/>
</dbReference>
<keyword evidence="4" id="KW-0862">Zinc</keyword>
<feature type="region of interest" description="Disordered" evidence="9">
    <location>
        <begin position="489"/>
        <end position="521"/>
    </location>
</feature>
<evidence type="ECO:0000256" key="8">
    <source>
        <dbReference type="PROSITE-ProRule" id="PRU00042"/>
    </source>
</evidence>
<feature type="compositionally biased region" description="Polar residues" evidence="9">
    <location>
        <begin position="21"/>
        <end position="39"/>
    </location>
</feature>
<protein>
    <submittedName>
        <fullName evidence="12">Protein indeterminate-domain 7-like isoform X1</fullName>
    </submittedName>
</protein>
<accession>A0A6P5WGD5</accession>
<organism evidence="11 12">
    <name type="scientific">Durio zibethinus</name>
    <name type="common">Durian</name>
    <dbReference type="NCBI Taxonomy" id="66656"/>
    <lineage>
        <taxon>Eukaryota</taxon>
        <taxon>Viridiplantae</taxon>
        <taxon>Streptophyta</taxon>
        <taxon>Embryophyta</taxon>
        <taxon>Tracheophyta</taxon>
        <taxon>Spermatophyta</taxon>
        <taxon>Magnoliopsida</taxon>
        <taxon>eudicotyledons</taxon>
        <taxon>Gunneridae</taxon>
        <taxon>Pentapetalae</taxon>
        <taxon>rosids</taxon>
        <taxon>malvids</taxon>
        <taxon>Malvales</taxon>
        <taxon>Malvaceae</taxon>
        <taxon>Helicteroideae</taxon>
        <taxon>Durio</taxon>
    </lineage>
</organism>
<evidence type="ECO:0000313" key="12">
    <source>
        <dbReference type="RefSeq" id="XP_022715150.1"/>
    </source>
</evidence>
<evidence type="ECO:0000313" key="11">
    <source>
        <dbReference type="Proteomes" id="UP000515121"/>
    </source>
</evidence>
<keyword evidence="3 8" id="KW-0863">Zinc-finger</keyword>
<dbReference type="InterPro" id="IPR055187">
    <property type="entry name" value="C2CH-3rd_BIRD-IDD"/>
</dbReference>
<dbReference type="PROSITE" id="PS50157">
    <property type="entry name" value="ZINC_FINGER_C2H2_2"/>
    <property type="match status" value="1"/>
</dbReference>
<evidence type="ECO:0000256" key="7">
    <source>
        <dbReference type="ARBA" id="ARBA00023163"/>
    </source>
</evidence>
<dbReference type="RefSeq" id="XP_022715150.1">
    <property type="nucleotide sequence ID" value="XM_022859415.1"/>
</dbReference>
<feature type="domain" description="C2H2-type" evidence="10">
    <location>
        <begin position="87"/>
        <end position="109"/>
    </location>
</feature>
<evidence type="ECO:0000256" key="2">
    <source>
        <dbReference type="ARBA" id="ARBA00022737"/>
    </source>
</evidence>
<dbReference type="FunFam" id="3.30.160.60:FF:000554">
    <property type="entry name" value="protein indeterminate-domain 12-like"/>
    <property type="match status" value="1"/>
</dbReference>
<dbReference type="GeneID" id="111274639"/>
<keyword evidence="1" id="KW-0479">Metal-binding</keyword>
<dbReference type="GO" id="GO:0005634">
    <property type="term" value="C:nucleus"/>
    <property type="evidence" value="ECO:0007669"/>
    <property type="project" value="TreeGrafter"/>
</dbReference>
<evidence type="ECO:0000256" key="4">
    <source>
        <dbReference type="ARBA" id="ARBA00022833"/>
    </source>
</evidence>
<feature type="region of interest" description="Disordered" evidence="9">
    <location>
        <begin position="21"/>
        <end position="71"/>
    </location>
</feature>
<dbReference type="InterPro" id="IPR055185">
    <property type="entry name" value="C2CH-4th_BIRD-IDD"/>
</dbReference>
<keyword evidence="7" id="KW-0804">Transcription</keyword>
<keyword evidence="6" id="KW-0238">DNA-binding</keyword>
<dbReference type="KEGG" id="dzi:111274639"/>
<evidence type="ECO:0000256" key="9">
    <source>
        <dbReference type="SAM" id="MobiDB-lite"/>
    </source>
</evidence>
<dbReference type="FunFam" id="3.30.160.60:FF:000131">
    <property type="entry name" value="protein indeterminate-domain 5, chloroplastic-like"/>
    <property type="match status" value="1"/>
</dbReference>
<keyword evidence="11" id="KW-1185">Reference proteome</keyword>
<keyword evidence="5" id="KW-0805">Transcription regulation</keyword>
<dbReference type="PANTHER" id="PTHR10593">
    <property type="entry name" value="SERINE/THREONINE-PROTEIN KINASE RIO"/>
    <property type="match status" value="1"/>
</dbReference>
<evidence type="ECO:0000256" key="5">
    <source>
        <dbReference type="ARBA" id="ARBA00023015"/>
    </source>
</evidence>
<feature type="compositionally biased region" description="Low complexity" evidence="9">
    <location>
        <begin position="496"/>
        <end position="506"/>
    </location>
</feature>
<dbReference type="Gene3D" id="3.30.160.60">
    <property type="entry name" value="Classic Zinc Finger"/>
    <property type="match status" value="2"/>
</dbReference>
<dbReference type="AlphaFoldDB" id="A0A6P5WGD5"/>
<keyword evidence="2" id="KW-0677">Repeat</keyword>
<dbReference type="SUPFAM" id="SSF57667">
    <property type="entry name" value="beta-beta-alpha zinc fingers"/>
    <property type="match status" value="1"/>
</dbReference>
<evidence type="ECO:0000259" key="10">
    <source>
        <dbReference type="PROSITE" id="PS50157"/>
    </source>
</evidence>
<dbReference type="PROSITE" id="PS00028">
    <property type="entry name" value="ZINC_FINGER_C2H2_1"/>
    <property type="match status" value="1"/>
</dbReference>
<dbReference type="Pfam" id="PF22995">
    <property type="entry name" value="C2CH-3rd_BIRD-IDD"/>
    <property type="match status" value="1"/>
</dbReference>
<dbReference type="Proteomes" id="UP000515121">
    <property type="component" value="Unplaced"/>
</dbReference>
<name>A0A6P5WGD5_DURZI</name>